<organism evidence="1 2">
    <name type="scientific">Candidatus Nitrosocosmicus oleophilus</name>
    <dbReference type="NCBI Taxonomy" id="1353260"/>
    <lineage>
        <taxon>Archaea</taxon>
        <taxon>Nitrososphaerota</taxon>
        <taxon>Nitrososphaeria</taxon>
        <taxon>Nitrososphaerales</taxon>
        <taxon>Nitrososphaeraceae</taxon>
        <taxon>Candidatus Nitrosocosmicus</taxon>
    </lineage>
</organism>
<dbReference type="KEGG" id="taa:NMY3_02787"/>
<dbReference type="InterPro" id="IPR007715">
    <property type="entry name" value="Coq4"/>
</dbReference>
<dbReference type="AlphaFoldDB" id="A0A654M1C6"/>
<accession>A0A654M1C6</accession>
<reference evidence="2" key="1">
    <citation type="submission" date="2015-10" db="EMBL/GenBank/DDBJ databases">
        <title>Niche specialization of a soil ammonia-oxidizing archaeon, Candidatus Nitrosocosmicus oleophilus.</title>
        <authorList>
            <person name="Jung M.-Y."/>
            <person name="Rhee S.-K."/>
        </authorList>
    </citation>
    <scope>NUCLEOTIDE SEQUENCE [LARGE SCALE GENOMIC DNA]</scope>
    <source>
        <strain evidence="2">MY3</strain>
    </source>
</reference>
<dbReference type="EMBL" id="CP012850">
    <property type="protein sequence ID" value="ALI36977.1"/>
    <property type="molecule type" value="Genomic_DNA"/>
</dbReference>
<dbReference type="Pfam" id="PF05019">
    <property type="entry name" value="Coq4"/>
    <property type="match status" value="1"/>
</dbReference>
<protein>
    <submittedName>
        <fullName evidence="1">Uncharacterized protein</fullName>
    </submittedName>
</protein>
<gene>
    <name evidence="1" type="ORF">NMY3_02787</name>
</gene>
<dbReference type="GO" id="GO:0006744">
    <property type="term" value="P:ubiquinone biosynthetic process"/>
    <property type="evidence" value="ECO:0007669"/>
    <property type="project" value="InterPro"/>
</dbReference>
<evidence type="ECO:0000313" key="1">
    <source>
        <dbReference type="EMBL" id="ALI36977.1"/>
    </source>
</evidence>
<name>A0A654M1C6_9ARCH</name>
<evidence type="ECO:0000313" key="2">
    <source>
        <dbReference type="Proteomes" id="UP000058925"/>
    </source>
</evidence>
<proteinExistence type="predicted"/>
<keyword evidence="2" id="KW-1185">Reference proteome</keyword>
<dbReference type="Proteomes" id="UP000058925">
    <property type="component" value="Chromosome"/>
</dbReference>
<sequence>MAQECKPLFPVKFEEMLEKPLDEVRKELNITPLKEGPSWYQYPKIKEAGIY</sequence>